<evidence type="ECO:0000256" key="1">
    <source>
        <dbReference type="ARBA" id="ARBA00001913"/>
    </source>
</evidence>
<evidence type="ECO:0000259" key="9">
    <source>
        <dbReference type="Pfam" id="PF14509"/>
    </source>
</evidence>
<dbReference type="InterPro" id="IPR029486">
    <property type="entry name" value="GH97_N"/>
</dbReference>
<feature type="domain" description="Glycosyl-hydrolase 97 catalytic" evidence="7">
    <location>
        <begin position="286"/>
        <end position="435"/>
    </location>
</feature>
<keyword evidence="3 10" id="KW-0378">Hydrolase</keyword>
<feature type="chain" id="PRO_5045165089" evidence="6">
    <location>
        <begin position="21"/>
        <end position="622"/>
    </location>
</feature>
<keyword evidence="5" id="KW-0326">Glycosidase</keyword>
<dbReference type="InterPro" id="IPR013780">
    <property type="entry name" value="Glyco_hydro_b"/>
</dbReference>
<evidence type="ECO:0000313" key="10">
    <source>
        <dbReference type="EMBL" id="MBD8041582.1"/>
    </source>
</evidence>
<organism evidence="10 11">
    <name type="scientific">Phocaeicola intestinalis</name>
    <dbReference type="NCBI Taxonomy" id="2762212"/>
    <lineage>
        <taxon>Bacteria</taxon>
        <taxon>Pseudomonadati</taxon>
        <taxon>Bacteroidota</taxon>
        <taxon>Bacteroidia</taxon>
        <taxon>Bacteroidales</taxon>
        <taxon>Bacteroidaceae</taxon>
        <taxon>Phocaeicola</taxon>
    </lineage>
</organism>
<comment type="cofactor">
    <cofactor evidence="1">
        <name>Ca(2+)</name>
        <dbReference type="ChEBI" id="CHEBI:29108"/>
    </cofactor>
</comment>
<keyword evidence="6" id="KW-0732">Signal</keyword>
<dbReference type="Gene3D" id="2.70.98.10">
    <property type="match status" value="1"/>
</dbReference>
<comment type="caution">
    <text evidence="10">The sequence shown here is derived from an EMBL/GenBank/DDBJ whole genome shotgun (WGS) entry which is preliminary data.</text>
</comment>
<gene>
    <name evidence="10" type="ORF">H9625_14250</name>
</gene>
<keyword evidence="11" id="KW-1185">Reference proteome</keyword>
<dbReference type="PANTHER" id="PTHR35803:SF2">
    <property type="entry name" value="RETAINING ALPHA-GALACTOSIDASE"/>
    <property type="match status" value="1"/>
</dbReference>
<accession>A0ABR8YBM4</accession>
<dbReference type="InterPro" id="IPR029483">
    <property type="entry name" value="GH97_C"/>
</dbReference>
<evidence type="ECO:0000259" key="7">
    <source>
        <dbReference type="Pfam" id="PF10566"/>
    </source>
</evidence>
<evidence type="ECO:0000259" key="8">
    <source>
        <dbReference type="Pfam" id="PF14508"/>
    </source>
</evidence>
<dbReference type="Gene3D" id="3.20.20.70">
    <property type="entry name" value="Aldolase class I"/>
    <property type="match status" value="1"/>
</dbReference>
<proteinExistence type="predicted"/>
<feature type="domain" description="Glycosyl-hydrolase 97 N-terminal" evidence="8">
    <location>
        <begin position="23"/>
        <end position="265"/>
    </location>
</feature>
<dbReference type="GO" id="GO:0016787">
    <property type="term" value="F:hydrolase activity"/>
    <property type="evidence" value="ECO:0007669"/>
    <property type="project" value="UniProtKB-KW"/>
</dbReference>
<dbReference type="InterPro" id="IPR052720">
    <property type="entry name" value="Glycosyl_hydrolase_97"/>
</dbReference>
<evidence type="ECO:0000256" key="6">
    <source>
        <dbReference type="SAM" id="SignalP"/>
    </source>
</evidence>
<sequence>MKHKLFAIFTTLLFTFTLQATEIHSPNGQISVTLHCPENNAAGTACLSIRYGDQYIFNQIHLGIQTNRQDLSSKLRLQSASETSLHTDDYQMITGKRQHCINHANERRFILVNDKEQCLTLIIRAYDDGIAFRYQLKTAPNGEMITNECTSYDLATGSPRWMRPRSVDNEGFYPFSTEGCKSGEWGYPALMEPQEDVFALITESDLQRIHCGTYLVNEGTERYRVKMVEDTLSVTGEWHSAWHTLIIGTLADITESTLTTDVATPCQLKDTSWIKPGNASWIYWAHNHGARNCALLKQYVDLAASMHWPYTLIDAEWDQMTGGTIEDVLAYAHSKDIRPILWYNSTTNWIEGAPTPLYRLNKATDREKEFAWLEKQGVKGVKVDFFPTDTQQAINYYFDLLEDAARHHLLVNLHGGTLPWGWQRTYPQLITLESVYGAEWYNNNERLTSRAACHNATLPFTRNVIGSMDYTPGTFSDSQHPHITSYGHELALPILFESGIQHMPDRPETYQSLPDEVKQLLSTLPTTWDDTRLLSGYPGEHAVLARKRGNTWYIAGINGKDTPAILRFSLQRLSLPQQTAVLFIGDGTDEKSFRIEKNLSIGKETEVPCLARGGFVMQITLP</sequence>
<dbReference type="RefSeq" id="WP_191764988.1">
    <property type="nucleotide sequence ID" value="NZ_JACSPP010000058.1"/>
</dbReference>
<evidence type="ECO:0000313" key="11">
    <source>
        <dbReference type="Proteomes" id="UP000620874"/>
    </source>
</evidence>
<feature type="signal peptide" evidence="6">
    <location>
        <begin position="1"/>
        <end position="20"/>
    </location>
</feature>
<name>A0ABR8YBM4_9BACT</name>
<evidence type="ECO:0000256" key="5">
    <source>
        <dbReference type="ARBA" id="ARBA00023295"/>
    </source>
</evidence>
<evidence type="ECO:0000256" key="3">
    <source>
        <dbReference type="ARBA" id="ARBA00022801"/>
    </source>
</evidence>
<dbReference type="InterPro" id="IPR014718">
    <property type="entry name" value="GH-type_carb-bd"/>
</dbReference>
<dbReference type="InterPro" id="IPR019563">
    <property type="entry name" value="GH97_catalytic"/>
</dbReference>
<dbReference type="Gene3D" id="2.60.40.1180">
    <property type="entry name" value="Golgi alpha-mannosidase II"/>
    <property type="match status" value="1"/>
</dbReference>
<dbReference type="PANTHER" id="PTHR35803">
    <property type="entry name" value="GLUCAN 1,4-ALPHA-GLUCOSIDASE SUSB-RELATED"/>
    <property type="match status" value="1"/>
</dbReference>
<dbReference type="Pfam" id="PF14508">
    <property type="entry name" value="GH97_N"/>
    <property type="match status" value="1"/>
</dbReference>
<protein>
    <submittedName>
        <fullName evidence="10">Glycoside hydrolase family 97 catalytic domain-containing protein</fullName>
    </submittedName>
</protein>
<dbReference type="Pfam" id="PF14509">
    <property type="entry name" value="GH97_C"/>
    <property type="match status" value="1"/>
</dbReference>
<keyword evidence="4" id="KW-0106">Calcium</keyword>
<dbReference type="InterPro" id="IPR017853">
    <property type="entry name" value="GH"/>
</dbReference>
<feature type="domain" description="Glycosyl-hydrolase 97 C-terminal oligomerisation" evidence="9">
    <location>
        <begin position="527"/>
        <end position="619"/>
    </location>
</feature>
<dbReference type="Proteomes" id="UP000620874">
    <property type="component" value="Unassembled WGS sequence"/>
</dbReference>
<reference evidence="10 11" key="1">
    <citation type="submission" date="2020-08" db="EMBL/GenBank/DDBJ databases">
        <title>A Genomic Blueprint of the Chicken Gut Microbiome.</title>
        <authorList>
            <person name="Gilroy R."/>
            <person name="Ravi A."/>
            <person name="Getino M."/>
            <person name="Pursley I."/>
            <person name="Horton D.L."/>
            <person name="Alikhan N.-F."/>
            <person name="Baker D."/>
            <person name="Gharbi K."/>
            <person name="Hall N."/>
            <person name="Watson M."/>
            <person name="Adriaenssens E.M."/>
            <person name="Foster-Nyarko E."/>
            <person name="Jarju S."/>
            <person name="Secka A."/>
            <person name="Antonio M."/>
            <person name="Oren A."/>
            <person name="Chaudhuri R."/>
            <person name="La Ragione R.M."/>
            <person name="Hildebrand F."/>
            <person name="Pallen M.J."/>
        </authorList>
    </citation>
    <scope>NUCLEOTIDE SEQUENCE [LARGE SCALE GENOMIC DNA]</scope>
    <source>
        <strain evidence="10 11">Sa1CVN1</strain>
    </source>
</reference>
<comment type="subunit">
    <text evidence="2">Monomer.</text>
</comment>
<dbReference type="InterPro" id="IPR013785">
    <property type="entry name" value="Aldolase_TIM"/>
</dbReference>
<evidence type="ECO:0000256" key="4">
    <source>
        <dbReference type="ARBA" id="ARBA00022837"/>
    </source>
</evidence>
<dbReference type="SUPFAM" id="SSF51445">
    <property type="entry name" value="(Trans)glycosidases"/>
    <property type="match status" value="1"/>
</dbReference>
<evidence type="ECO:0000256" key="2">
    <source>
        <dbReference type="ARBA" id="ARBA00011245"/>
    </source>
</evidence>
<dbReference type="EMBL" id="JACSPP010000058">
    <property type="protein sequence ID" value="MBD8041582.1"/>
    <property type="molecule type" value="Genomic_DNA"/>
</dbReference>
<dbReference type="Pfam" id="PF10566">
    <property type="entry name" value="Glyco_hydro_97"/>
    <property type="match status" value="1"/>
</dbReference>